<dbReference type="Gene3D" id="3.40.50.300">
    <property type="entry name" value="P-loop containing nucleotide triphosphate hydrolases"/>
    <property type="match status" value="1"/>
</dbReference>
<keyword evidence="3" id="KW-1185">Reference proteome</keyword>
<dbReference type="InterPro" id="IPR027417">
    <property type="entry name" value="P-loop_NTPase"/>
</dbReference>
<feature type="non-terminal residue" evidence="2">
    <location>
        <position position="828"/>
    </location>
</feature>
<sequence>MSKKMFYFKISESTKIYGGIRADLSQLQDRGEKSLNKSLRKELREMNSPKKKQLLTPILWAGRNKFDQDVKDTYTKTKMIVKNTGVEVDADDLIIQEGNKILILEGESGTGKTSILKKIASSWCEEHSSYLSDFEYLIFIDCTSMGARTITINDTIKWFLPFTSALWRPSVILKVLTCARDKVLFLIDAIDERLSAFDKVFNDLQQKCPDATFFITTRPHCTQTIVPMCKNELKVVTSYGFTHGNAENYIFKLFKVLGVKDNPKEFMKTISKFKEIVSIPQLLCWSATMWIEDRSNFSTKGQIYSNLTAFMLRKMCHIHGERNITRTLPKMGEDWLKAVSEFAYESSISDQMSFDETHPRIKSLENSAKKLKLNYREALSTLMQCDSSMTFNGEHVVFQFLHESHSDFLVAHHLAELKTNGQKNIRTALMKIPDDHRKAVTSFLIFILYEKSLSPSESESLYLSNLFKGQATFFNIRFYLELIEESQYNAEFSKNLAKHILYPTYSVQKINYGKSIGSCAIIHPEELRHQKALQLFLKYSRPDRIWLRLLEGIRKQNEELGHEVKMMGASGAIAIIKESYKNVQLPELRISDTVFVDQVEWPKSLWWLTFDRCEFHTMIDIPASVLKASFYDCKDIHLVNISQSIKSMVFSAMEIDNLVLPQQLEFIKLENCTIESLYFTTKLIKILDLDQCNIKEEITLPEMVEEIRCLNMLYAGPFPKYLKILSINIGSEMNDSTYTNICQRYLIQLLSSLNKYLDKLSVSGVSFTPPFFHEFHSEFQDEYPNTILELVSNCDIEDDEEDLMEACALTSLLPSLSVTFVNQKFTKL</sequence>
<accession>A0AAV2PVK9</accession>
<gene>
    <name evidence="2" type="ORF">MNOR_LOCUS4867</name>
</gene>
<dbReference type="Proteomes" id="UP001497623">
    <property type="component" value="Unassembled WGS sequence"/>
</dbReference>
<protein>
    <recommendedName>
        <fullName evidence="1">NACHT domain-containing protein</fullName>
    </recommendedName>
</protein>
<organism evidence="2 3">
    <name type="scientific">Meganyctiphanes norvegica</name>
    <name type="common">Northern krill</name>
    <name type="synonym">Thysanopoda norvegica</name>
    <dbReference type="NCBI Taxonomy" id="48144"/>
    <lineage>
        <taxon>Eukaryota</taxon>
        <taxon>Metazoa</taxon>
        <taxon>Ecdysozoa</taxon>
        <taxon>Arthropoda</taxon>
        <taxon>Crustacea</taxon>
        <taxon>Multicrustacea</taxon>
        <taxon>Malacostraca</taxon>
        <taxon>Eumalacostraca</taxon>
        <taxon>Eucarida</taxon>
        <taxon>Euphausiacea</taxon>
        <taxon>Euphausiidae</taxon>
        <taxon>Meganyctiphanes</taxon>
    </lineage>
</organism>
<dbReference type="InterPro" id="IPR025662">
    <property type="entry name" value="Sigma_54_int_dom_ATP-bd_1"/>
</dbReference>
<dbReference type="PANTHER" id="PTHR46312">
    <property type="entry name" value="NACHT DOMAIN-CONTAINING PROTEIN"/>
    <property type="match status" value="1"/>
</dbReference>
<name>A0AAV2PVK9_MEGNR</name>
<comment type="caution">
    <text evidence="2">The sequence shown here is derived from an EMBL/GenBank/DDBJ whole genome shotgun (WGS) entry which is preliminary data.</text>
</comment>
<dbReference type="EMBL" id="CAXKWB010001811">
    <property type="protein sequence ID" value="CAL4065539.1"/>
    <property type="molecule type" value="Genomic_DNA"/>
</dbReference>
<dbReference type="SUPFAM" id="SSF52047">
    <property type="entry name" value="RNI-like"/>
    <property type="match status" value="1"/>
</dbReference>
<dbReference type="Pfam" id="PF05729">
    <property type="entry name" value="NACHT"/>
    <property type="match status" value="1"/>
</dbReference>
<evidence type="ECO:0000259" key="1">
    <source>
        <dbReference type="PROSITE" id="PS50837"/>
    </source>
</evidence>
<evidence type="ECO:0000313" key="2">
    <source>
        <dbReference type="EMBL" id="CAL4065539.1"/>
    </source>
</evidence>
<dbReference type="PROSITE" id="PS00675">
    <property type="entry name" value="SIGMA54_INTERACT_1"/>
    <property type="match status" value="1"/>
</dbReference>
<evidence type="ECO:0000313" key="3">
    <source>
        <dbReference type="Proteomes" id="UP001497623"/>
    </source>
</evidence>
<dbReference type="PANTHER" id="PTHR46312:SF2">
    <property type="entry name" value="NUCLEOTIDE-BINDING OLIGOMERIZATION DOMAIN-CONTAINING PROTEIN 2-LIKE"/>
    <property type="match status" value="1"/>
</dbReference>
<dbReference type="InterPro" id="IPR007111">
    <property type="entry name" value="NACHT_NTPase"/>
</dbReference>
<dbReference type="AlphaFoldDB" id="A0AAV2PVK9"/>
<reference evidence="2 3" key="1">
    <citation type="submission" date="2024-05" db="EMBL/GenBank/DDBJ databases">
        <authorList>
            <person name="Wallberg A."/>
        </authorList>
    </citation>
    <scope>NUCLEOTIDE SEQUENCE [LARGE SCALE GENOMIC DNA]</scope>
</reference>
<dbReference type="PROSITE" id="PS50837">
    <property type="entry name" value="NACHT"/>
    <property type="match status" value="1"/>
</dbReference>
<feature type="domain" description="NACHT" evidence="1">
    <location>
        <begin position="100"/>
        <end position="219"/>
    </location>
</feature>
<dbReference type="SUPFAM" id="SSF52540">
    <property type="entry name" value="P-loop containing nucleoside triphosphate hydrolases"/>
    <property type="match status" value="1"/>
</dbReference>
<proteinExistence type="predicted"/>